<dbReference type="GO" id="GO:0016592">
    <property type="term" value="C:mediator complex"/>
    <property type="evidence" value="ECO:0007669"/>
    <property type="project" value="InterPro"/>
</dbReference>
<organism evidence="6 7">
    <name type="scientific">Acrobeloides nanus</name>
    <dbReference type="NCBI Taxonomy" id="290746"/>
    <lineage>
        <taxon>Eukaryota</taxon>
        <taxon>Metazoa</taxon>
        <taxon>Ecdysozoa</taxon>
        <taxon>Nematoda</taxon>
        <taxon>Chromadorea</taxon>
        <taxon>Rhabditida</taxon>
        <taxon>Tylenchina</taxon>
        <taxon>Cephalobomorpha</taxon>
        <taxon>Cephaloboidea</taxon>
        <taxon>Cephalobidae</taxon>
        <taxon>Acrobeloides</taxon>
    </lineage>
</organism>
<dbReference type="WBParaSite" id="ACRNAN_scaffold1308.g22606.t1">
    <property type="protein sequence ID" value="ACRNAN_scaffold1308.g22606.t1"/>
    <property type="gene ID" value="ACRNAN_scaffold1308.g22606"/>
</dbReference>
<dbReference type="Pfam" id="PF11571">
    <property type="entry name" value="Med27"/>
    <property type="match status" value="1"/>
</dbReference>
<dbReference type="InterPro" id="IPR021627">
    <property type="entry name" value="Mediator_Med27"/>
</dbReference>
<keyword evidence="5" id="KW-0539">Nucleus</keyword>
<comment type="subcellular location">
    <subcellularLocation>
        <location evidence="1">Nucleus</location>
    </subcellularLocation>
</comment>
<sequence>MIQGGSGPSSIQQANQQLANSLDKQFVEAHRRVERCLLMLKSLRSQVLSTHSAINEGFNETDFEDFKNRIKRDSQLISDAYDNLENEAKQLPATTPLSNPVDLLNRFMLDGHVDLTMYKTYLKSIEGANWVIEKDDKGQTPNLALYLLEFLRGFSRRRAHGFQEKQLPYTISSVEKNPQREFETSLQELVGSKNSPYARRCQVKFLERSTLNCAIELKIMQPAGNHVYVALKMMFLINNGTFDYVQFIAPHEEWSYLDSAKHQLDLSAESRYHLYRRLTVYGNLYLMSSVAIYMSAADPKNTIGNVIQIFTRLVAIFETQCKVCKKILKDFMPPIIFTDIIRNAKSIIHESCR</sequence>
<comment type="similarity">
    <text evidence="2">Belongs to the Mediator complex subunit 27 family.</text>
</comment>
<evidence type="ECO:0000256" key="3">
    <source>
        <dbReference type="ARBA" id="ARBA00023015"/>
    </source>
</evidence>
<keyword evidence="3" id="KW-0805">Transcription regulation</keyword>
<keyword evidence="6" id="KW-1185">Reference proteome</keyword>
<name>A0A914CRP2_9BILA</name>
<reference evidence="7" key="1">
    <citation type="submission" date="2022-11" db="UniProtKB">
        <authorList>
            <consortium name="WormBaseParasite"/>
        </authorList>
    </citation>
    <scope>IDENTIFICATION</scope>
</reference>
<dbReference type="Proteomes" id="UP000887540">
    <property type="component" value="Unplaced"/>
</dbReference>
<evidence type="ECO:0000256" key="4">
    <source>
        <dbReference type="ARBA" id="ARBA00023163"/>
    </source>
</evidence>
<proteinExistence type="inferred from homology"/>
<evidence type="ECO:0000313" key="6">
    <source>
        <dbReference type="Proteomes" id="UP000887540"/>
    </source>
</evidence>
<evidence type="ECO:0000256" key="5">
    <source>
        <dbReference type="ARBA" id="ARBA00023242"/>
    </source>
</evidence>
<dbReference type="AlphaFoldDB" id="A0A914CRP2"/>
<accession>A0A914CRP2</accession>
<evidence type="ECO:0000256" key="1">
    <source>
        <dbReference type="ARBA" id="ARBA00004123"/>
    </source>
</evidence>
<protein>
    <submittedName>
        <fullName evidence="7">Uncharacterized protein</fullName>
    </submittedName>
</protein>
<evidence type="ECO:0000313" key="7">
    <source>
        <dbReference type="WBParaSite" id="ACRNAN_scaffold1308.g22606.t1"/>
    </source>
</evidence>
<keyword evidence="4" id="KW-0804">Transcription</keyword>
<evidence type="ECO:0000256" key="2">
    <source>
        <dbReference type="ARBA" id="ARBA00008048"/>
    </source>
</evidence>